<dbReference type="EMBL" id="UGSJ01000001">
    <property type="protein sequence ID" value="SUA89308.1"/>
    <property type="molecule type" value="Genomic_DNA"/>
</dbReference>
<feature type="chain" id="PRO_5042607562" evidence="1">
    <location>
        <begin position="24"/>
        <end position="101"/>
    </location>
</feature>
<reference evidence="2" key="2">
    <citation type="submission" date="2016-11" db="EMBL/GenBank/DDBJ databases">
        <title>Complete Genome Sequencing of Pandoraea pulmonicola DSM 16583.</title>
        <authorList>
            <person name="Chan K.-G."/>
        </authorList>
    </citation>
    <scope>NUCLEOTIDE SEQUENCE</scope>
    <source>
        <strain evidence="2">DSM 16583</strain>
    </source>
</reference>
<evidence type="ECO:0000313" key="3">
    <source>
        <dbReference type="EMBL" id="SUA89308.1"/>
    </source>
</evidence>
<gene>
    <name evidence="3" type="ORF">NCTC13159_00771</name>
    <name evidence="2" type="ORF">RO07_17235</name>
</gene>
<evidence type="ECO:0000313" key="4">
    <source>
        <dbReference type="Proteomes" id="UP000035086"/>
    </source>
</evidence>
<reference evidence="3 5" key="3">
    <citation type="submission" date="2018-06" db="EMBL/GenBank/DDBJ databases">
        <authorList>
            <consortium name="Pathogen Informatics"/>
            <person name="Doyle S."/>
        </authorList>
    </citation>
    <scope>NUCLEOTIDE SEQUENCE [LARGE SCALE GENOMIC DNA]</scope>
    <source>
        <strain evidence="3 5">NCTC13159</strain>
    </source>
</reference>
<feature type="signal peptide" evidence="1">
    <location>
        <begin position="1"/>
        <end position="23"/>
    </location>
</feature>
<name>A0AAJ4Z9J7_PANPU</name>
<keyword evidence="1" id="KW-0732">Signal</keyword>
<reference evidence="4" key="1">
    <citation type="submission" date="2014-12" db="EMBL/GenBank/DDBJ databases">
        <title>Complete Genome Sequencing of Pandoraea pulmonicola DSM 16583.</title>
        <authorList>
            <person name="Chan K.-G."/>
        </authorList>
    </citation>
    <scope>NUCLEOTIDE SEQUENCE [LARGE SCALE GENOMIC DNA]</scope>
    <source>
        <strain evidence="4">DSM 16583</strain>
    </source>
</reference>
<dbReference type="RefSeq" id="WP_039409932.1">
    <property type="nucleotide sequence ID" value="NZ_CP010310.2"/>
</dbReference>
<dbReference type="AlphaFoldDB" id="A0AAJ4Z9J7"/>
<organism evidence="3 5">
    <name type="scientific">Pandoraea pulmonicola</name>
    <dbReference type="NCBI Taxonomy" id="93221"/>
    <lineage>
        <taxon>Bacteria</taxon>
        <taxon>Pseudomonadati</taxon>
        <taxon>Pseudomonadota</taxon>
        <taxon>Betaproteobacteria</taxon>
        <taxon>Burkholderiales</taxon>
        <taxon>Burkholderiaceae</taxon>
        <taxon>Pandoraea</taxon>
    </lineage>
</organism>
<proteinExistence type="predicted"/>
<dbReference type="Proteomes" id="UP000254589">
    <property type="component" value="Unassembled WGS sequence"/>
</dbReference>
<accession>A0AAJ4Z9J7</accession>
<dbReference type="EMBL" id="CP010310">
    <property type="protein sequence ID" value="AJC21793.1"/>
    <property type="molecule type" value="Genomic_DNA"/>
</dbReference>
<dbReference type="Proteomes" id="UP000035086">
    <property type="component" value="Chromosome"/>
</dbReference>
<evidence type="ECO:0000313" key="5">
    <source>
        <dbReference type="Proteomes" id="UP000254589"/>
    </source>
</evidence>
<sequence>MKKKAILFAASVILMAASQVASADCVSNTGHISTISFMGAQPYFSLLEYPSSPYIFDPTFTPENRRILLNMLNVAIMAGFTVEVVCNPTRTYIEGVLIKAN</sequence>
<evidence type="ECO:0000256" key="1">
    <source>
        <dbReference type="SAM" id="SignalP"/>
    </source>
</evidence>
<dbReference type="KEGG" id="ppul:RO07_17235"/>
<evidence type="ECO:0000313" key="2">
    <source>
        <dbReference type="EMBL" id="AJC21793.1"/>
    </source>
</evidence>
<protein>
    <submittedName>
        <fullName evidence="3">Uncharacterized protein</fullName>
    </submittedName>
</protein>
<keyword evidence="4" id="KW-1185">Reference proteome</keyword>